<dbReference type="AlphaFoldDB" id="A0A1H0BNE4"/>
<dbReference type="GO" id="GO:0015074">
    <property type="term" value="P:DNA integration"/>
    <property type="evidence" value="ECO:0007669"/>
    <property type="project" value="UniProtKB-KW"/>
</dbReference>
<sequence length="277" mass="32042">MLNEYERFLTDSGKSDNTVTAYMLHIQGFIEWYKDSYGDMPTRLYRANTLDYIAYLRNIKKLTAKTINAKISALLSYNKYLIAKGVQEDIVVYKSDNIKIQQQYASLSIVTKQEVEQFRQTILINQGKRDYAIVTLLAYAGLRISEVLDLTTSNIGFVERELIVSYGKGHKQRVVYLNDKIINALKEYMQERNSTSAYLFVSRESDRINRTRINQIFNKYSDKITPHTLRHFYCSNALESGYSVHEVANQAGHSNIHTTLLYTNPNKEQMKAKANLL</sequence>
<dbReference type="GO" id="GO:0006310">
    <property type="term" value="P:DNA recombination"/>
    <property type="evidence" value="ECO:0007669"/>
    <property type="project" value="UniProtKB-KW"/>
</dbReference>
<dbReference type="Gene3D" id="1.10.443.10">
    <property type="entry name" value="Intergrase catalytic core"/>
    <property type="match status" value="1"/>
</dbReference>
<dbReference type="Gene3D" id="1.10.150.130">
    <property type="match status" value="1"/>
</dbReference>
<dbReference type="InterPro" id="IPR044068">
    <property type="entry name" value="CB"/>
</dbReference>
<evidence type="ECO:0000256" key="1">
    <source>
        <dbReference type="ARBA" id="ARBA00003283"/>
    </source>
</evidence>
<evidence type="ECO:0000313" key="10">
    <source>
        <dbReference type="Proteomes" id="UP000199182"/>
    </source>
</evidence>
<evidence type="ECO:0000259" key="7">
    <source>
        <dbReference type="PROSITE" id="PS51898"/>
    </source>
</evidence>
<feature type="domain" description="Core-binding (CB)" evidence="8">
    <location>
        <begin position="1"/>
        <end position="82"/>
    </location>
</feature>
<comment type="similarity">
    <text evidence="2">Belongs to the 'phage' integrase family.</text>
</comment>
<evidence type="ECO:0000256" key="3">
    <source>
        <dbReference type="ARBA" id="ARBA00022908"/>
    </source>
</evidence>
<dbReference type="STRING" id="258515.SAMN05192585_12014"/>
<dbReference type="OrthoDB" id="9803188at2"/>
<reference evidence="9 10" key="1">
    <citation type="submission" date="2016-10" db="EMBL/GenBank/DDBJ databases">
        <authorList>
            <person name="de Groot N.N."/>
        </authorList>
    </citation>
    <scope>NUCLEOTIDE SEQUENCE [LARGE SCALE GENOMIC DNA]</scope>
    <source>
        <strain evidence="9 10">CGMCC 1.5012</strain>
    </source>
</reference>
<evidence type="ECO:0000256" key="4">
    <source>
        <dbReference type="ARBA" id="ARBA00023125"/>
    </source>
</evidence>
<dbReference type="Pfam" id="PF13495">
    <property type="entry name" value="Phage_int_SAM_4"/>
    <property type="match status" value="1"/>
</dbReference>
<dbReference type="InterPro" id="IPR013762">
    <property type="entry name" value="Integrase-like_cat_sf"/>
</dbReference>
<evidence type="ECO:0000313" key="9">
    <source>
        <dbReference type="EMBL" id="SDN47169.1"/>
    </source>
</evidence>
<comment type="function">
    <text evidence="1">Site-specific tyrosine recombinase, which acts by catalyzing the cutting and rejoining of the recombining DNA molecules.</text>
</comment>
<dbReference type="EMBL" id="FNID01000020">
    <property type="protein sequence ID" value="SDN47169.1"/>
    <property type="molecule type" value="Genomic_DNA"/>
</dbReference>
<dbReference type="GO" id="GO:0003677">
    <property type="term" value="F:DNA binding"/>
    <property type="evidence" value="ECO:0007669"/>
    <property type="project" value="UniProtKB-UniRule"/>
</dbReference>
<keyword evidence="3" id="KW-0229">DNA integration</keyword>
<dbReference type="Pfam" id="PF00589">
    <property type="entry name" value="Phage_integrase"/>
    <property type="match status" value="1"/>
</dbReference>
<dbReference type="SUPFAM" id="SSF56349">
    <property type="entry name" value="DNA breaking-rejoining enzymes"/>
    <property type="match status" value="1"/>
</dbReference>
<dbReference type="Proteomes" id="UP000199182">
    <property type="component" value="Unassembled WGS sequence"/>
</dbReference>
<dbReference type="InterPro" id="IPR050090">
    <property type="entry name" value="Tyrosine_recombinase_XerCD"/>
</dbReference>
<evidence type="ECO:0000259" key="8">
    <source>
        <dbReference type="PROSITE" id="PS51900"/>
    </source>
</evidence>
<dbReference type="InterPro" id="IPR002104">
    <property type="entry name" value="Integrase_catalytic"/>
</dbReference>
<organism evidence="9 10">
    <name type="scientific">Acetanaerobacterium elongatum</name>
    <dbReference type="NCBI Taxonomy" id="258515"/>
    <lineage>
        <taxon>Bacteria</taxon>
        <taxon>Bacillati</taxon>
        <taxon>Bacillota</taxon>
        <taxon>Clostridia</taxon>
        <taxon>Eubacteriales</taxon>
        <taxon>Oscillospiraceae</taxon>
        <taxon>Acetanaerobacterium</taxon>
    </lineage>
</organism>
<keyword evidence="5" id="KW-0233">DNA recombination</keyword>
<dbReference type="PROSITE" id="PS51898">
    <property type="entry name" value="TYR_RECOMBINASE"/>
    <property type="match status" value="1"/>
</dbReference>
<feature type="domain" description="Tyr recombinase" evidence="7">
    <location>
        <begin position="105"/>
        <end position="275"/>
    </location>
</feature>
<evidence type="ECO:0000256" key="5">
    <source>
        <dbReference type="ARBA" id="ARBA00023172"/>
    </source>
</evidence>
<keyword evidence="10" id="KW-1185">Reference proteome</keyword>
<name>A0A1H0BNE4_9FIRM</name>
<dbReference type="RefSeq" id="WP_092640656.1">
    <property type="nucleotide sequence ID" value="NZ_FNID01000020.1"/>
</dbReference>
<proteinExistence type="inferred from homology"/>
<evidence type="ECO:0000256" key="2">
    <source>
        <dbReference type="ARBA" id="ARBA00008857"/>
    </source>
</evidence>
<dbReference type="PANTHER" id="PTHR30349:SF41">
    <property type="entry name" value="INTEGRASE_RECOMBINASE PROTEIN MJ0367-RELATED"/>
    <property type="match status" value="1"/>
</dbReference>
<dbReference type="InterPro" id="IPR004107">
    <property type="entry name" value="Integrase_SAM-like_N"/>
</dbReference>
<dbReference type="PANTHER" id="PTHR30349">
    <property type="entry name" value="PHAGE INTEGRASE-RELATED"/>
    <property type="match status" value="1"/>
</dbReference>
<gene>
    <name evidence="9" type="ORF">SAMN05192585_12014</name>
</gene>
<evidence type="ECO:0000256" key="6">
    <source>
        <dbReference type="PROSITE-ProRule" id="PRU01248"/>
    </source>
</evidence>
<keyword evidence="4 6" id="KW-0238">DNA-binding</keyword>
<dbReference type="PROSITE" id="PS51900">
    <property type="entry name" value="CB"/>
    <property type="match status" value="1"/>
</dbReference>
<protein>
    <submittedName>
        <fullName evidence="9">Site-specific recombinase XerD</fullName>
    </submittedName>
</protein>
<dbReference type="InterPro" id="IPR010998">
    <property type="entry name" value="Integrase_recombinase_N"/>
</dbReference>
<accession>A0A1H0BNE4</accession>
<dbReference type="InterPro" id="IPR011010">
    <property type="entry name" value="DNA_brk_join_enz"/>
</dbReference>